<gene>
    <name evidence="1" type="ORF">CO116_01845</name>
</gene>
<comment type="caution">
    <text evidence="1">The sequence shown here is derived from an EMBL/GenBank/DDBJ whole genome shotgun (WGS) entry which is preliminary data.</text>
</comment>
<proteinExistence type="predicted"/>
<accession>A0A2M8AGW0</accession>
<dbReference type="EMBL" id="PFUO01000088">
    <property type="protein sequence ID" value="PJB16792.1"/>
    <property type="molecule type" value="Genomic_DNA"/>
</dbReference>
<evidence type="ECO:0000313" key="2">
    <source>
        <dbReference type="Proteomes" id="UP000230611"/>
    </source>
</evidence>
<sequence length="102" mass="12010">MEMKIKVVGLRNEHDITKVEVIYDILTNEERDKFYEKLVNFDQKGEAERYGYPEVIKYKKFIREVVASAVLSGQCEDDEVLEAARDEHFYFIREKKEAAEAA</sequence>
<dbReference type="AlphaFoldDB" id="A0A2M8AGW0"/>
<reference evidence="2" key="1">
    <citation type="submission" date="2017-09" db="EMBL/GenBank/DDBJ databases">
        <title>Depth-based differentiation of microbial function through sediment-hosted aquifers and enrichment of novel symbionts in the deep terrestrial subsurface.</title>
        <authorList>
            <person name="Probst A.J."/>
            <person name="Ladd B."/>
            <person name="Jarett J.K."/>
            <person name="Geller-Mcgrath D.E."/>
            <person name="Sieber C.M.K."/>
            <person name="Emerson J.B."/>
            <person name="Anantharaman K."/>
            <person name="Thomas B.C."/>
            <person name="Malmstrom R."/>
            <person name="Stieglmeier M."/>
            <person name="Klingl A."/>
            <person name="Woyke T."/>
            <person name="Ryan C.M."/>
            <person name="Banfield J.F."/>
        </authorList>
    </citation>
    <scope>NUCLEOTIDE SEQUENCE [LARGE SCALE GENOMIC DNA]</scope>
</reference>
<protein>
    <submittedName>
        <fullName evidence="1">Uncharacterized protein</fullName>
    </submittedName>
</protein>
<organism evidence="1 2">
    <name type="scientific">Candidatus Falkowbacteria bacterium CG_4_9_14_3_um_filter_38_19</name>
    <dbReference type="NCBI Taxonomy" id="1974559"/>
    <lineage>
        <taxon>Bacteria</taxon>
        <taxon>Candidatus Falkowiibacteriota</taxon>
    </lineage>
</organism>
<dbReference type="Proteomes" id="UP000230611">
    <property type="component" value="Unassembled WGS sequence"/>
</dbReference>
<name>A0A2M8AGW0_9BACT</name>
<evidence type="ECO:0000313" key="1">
    <source>
        <dbReference type="EMBL" id="PJB16792.1"/>
    </source>
</evidence>